<dbReference type="RefSeq" id="WP_114642163.1">
    <property type="nucleotide sequence ID" value="NZ_JAACIO010000011.1"/>
</dbReference>
<reference evidence="5 6" key="1">
    <citation type="submission" date="2018-08" db="EMBL/GenBank/DDBJ databases">
        <title>Draft genome sequence of Psychrilyobacter sp. strain SD5 isolated from Black Sea water.</title>
        <authorList>
            <person name="Yadav S."/>
            <person name="Villanueva L."/>
            <person name="Damste J.S.S."/>
        </authorList>
    </citation>
    <scope>NUCLEOTIDE SEQUENCE [LARGE SCALE GENOMIC DNA]</scope>
    <source>
        <strain evidence="5 6">SD5</strain>
    </source>
</reference>
<keyword evidence="6" id="KW-1185">Reference proteome</keyword>
<dbReference type="EMBL" id="QUAJ01000010">
    <property type="protein sequence ID" value="REI41415.1"/>
    <property type="molecule type" value="Genomic_DNA"/>
</dbReference>
<evidence type="ECO:0000313" key="5">
    <source>
        <dbReference type="EMBL" id="REI41415.1"/>
    </source>
</evidence>
<dbReference type="InterPro" id="IPR015421">
    <property type="entry name" value="PyrdxlP-dep_Trfase_major"/>
</dbReference>
<dbReference type="PANTHER" id="PTHR48097:SF5">
    <property type="entry name" value="LOW SPECIFICITY L-THREONINE ALDOLASE"/>
    <property type="match status" value="1"/>
</dbReference>
<evidence type="ECO:0000256" key="3">
    <source>
        <dbReference type="ARBA" id="ARBA00022898"/>
    </source>
</evidence>
<accession>A0ABX9KHW5</accession>
<dbReference type="InterPro" id="IPR015424">
    <property type="entry name" value="PyrdxlP-dep_Trfase"/>
</dbReference>
<keyword evidence="5" id="KW-0032">Aminotransferase</keyword>
<comment type="cofactor">
    <cofactor evidence="1">
        <name>pyridoxal 5'-phosphate</name>
        <dbReference type="ChEBI" id="CHEBI:597326"/>
    </cofactor>
</comment>
<dbReference type="CDD" id="cd06502">
    <property type="entry name" value="TA_like"/>
    <property type="match status" value="1"/>
</dbReference>
<evidence type="ECO:0000256" key="2">
    <source>
        <dbReference type="ARBA" id="ARBA00006966"/>
    </source>
</evidence>
<dbReference type="InterPro" id="IPR001597">
    <property type="entry name" value="ArAA_b-elim_lyase/Thr_aldolase"/>
</dbReference>
<evidence type="ECO:0000313" key="6">
    <source>
        <dbReference type="Proteomes" id="UP000263486"/>
    </source>
</evidence>
<dbReference type="Pfam" id="PF01212">
    <property type="entry name" value="Beta_elim_lyase"/>
    <property type="match status" value="1"/>
</dbReference>
<dbReference type="Proteomes" id="UP000263486">
    <property type="component" value="Unassembled WGS sequence"/>
</dbReference>
<sequence length="351" mass="39217">MEKKSFASDNYSGVHPKIMEALIECNVGHAKAYGEDRYTKKAIEKFKQIFGQEIYVDFLYNGTGANTVALDAMTESFQSVICPEQAHINTYEVGAPTKFTGCPMIGIKASDTGGKLKVERVRDYLKISTGSMHHSQPRVISITQPTEVGSVYTLKEIEEIADFAHENGLLLHMDGARIFNAAESLGVGLKEMTKDLGVDVLSFGGTKNGMMFGEAVVFFNTKLAENFTHRKKQCTQLNSKMRYITAQFTALLEDGLGFKNAKQSNNMAKLLAESVSDIPGVEMTNEVEANTVYAILPKEIIPDLQEKYFFYVWDIVRSEVRWVTSFDITEEDVMDFAEQIRSTLEKIKKAA</sequence>
<dbReference type="PANTHER" id="PTHR48097">
    <property type="entry name" value="L-THREONINE ALDOLASE-RELATED"/>
    <property type="match status" value="1"/>
</dbReference>
<evidence type="ECO:0000256" key="1">
    <source>
        <dbReference type="ARBA" id="ARBA00001933"/>
    </source>
</evidence>
<keyword evidence="3" id="KW-0663">Pyridoxal phosphate</keyword>
<comment type="similarity">
    <text evidence="2">Belongs to the threonine aldolase family.</text>
</comment>
<dbReference type="SUPFAM" id="SSF53383">
    <property type="entry name" value="PLP-dependent transferases"/>
    <property type="match status" value="1"/>
</dbReference>
<evidence type="ECO:0000259" key="4">
    <source>
        <dbReference type="Pfam" id="PF01212"/>
    </source>
</evidence>
<organism evidence="5 6">
    <name type="scientific">Psychrilyobacter piezotolerans</name>
    <dbReference type="NCBI Taxonomy" id="2293438"/>
    <lineage>
        <taxon>Bacteria</taxon>
        <taxon>Fusobacteriati</taxon>
        <taxon>Fusobacteriota</taxon>
        <taxon>Fusobacteriia</taxon>
        <taxon>Fusobacteriales</taxon>
        <taxon>Fusobacteriaceae</taxon>
        <taxon>Psychrilyobacter</taxon>
    </lineage>
</organism>
<protein>
    <submittedName>
        <fullName evidence="5">Aminotransferase class V-fold PLP-dependent enzyme</fullName>
    </submittedName>
</protein>
<dbReference type="Gene3D" id="3.90.1150.10">
    <property type="entry name" value="Aspartate Aminotransferase, domain 1"/>
    <property type="match status" value="1"/>
</dbReference>
<keyword evidence="5" id="KW-0808">Transferase</keyword>
<name>A0ABX9KHW5_9FUSO</name>
<feature type="domain" description="Aromatic amino acid beta-eliminating lyase/threonine aldolase" evidence="4">
    <location>
        <begin position="6"/>
        <end position="293"/>
    </location>
</feature>
<dbReference type="Gene3D" id="3.40.640.10">
    <property type="entry name" value="Type I PLP-dependent aspartate aminotransferase-like (Major domain)"/>
    <property type="match status" value="1"/>
</dbReference>
<comment type="caution">
    <text evidence="5">The sequence shown here is derived from an EMBL/GenBank/DDBJ whole genome shotgun (WGS) entry which is preliminary data.</text>
</comment>
<gene>
    <name evidence="5" type="ORF">DYH56_07030</name>
</gene>
<dbReference type="InterPro" id="IPR015422">
    <property type="entry name" value="PyrdxlP-dep_Trfase_small"/>
</dbReference>
<dbReference type="GO" id="GO:0008483">
    <property type="term" value="F:transaminase activity"/>
    <property type="evidence" value="ECO:0007669"/>
    <property type="project" value="UniProtKB-KW"/>
</dbReference>
<proteinExistence type="inferred from homology"/>